<comment type="caution">
    <text evidence="6">The sequence shown here is derived from an EMBL/GenBank/DDBJ whole genome shotgun (WGS) entry which is preliminary data.</text>
</comment>
<feature type="DNA-binding region" description="H-T-H motif" evidence="4">
    <location>
        <begin position="40"/>
        <end position="59"/>
    </location>
</feature>
<keyword evidence="3" id="KW-0804">Transcription</keyword>
<dbReference type="PROSITE" id="PS50977">
    <property type="entry name" value="HTH_TETR_2"/>
    <property type="match status" value="1"/>
</dbReference>
<dbReference type="InterPro" id="IPR036271">
    <property type="entry name" value="Tet_transcr_reg_TetR-rel_C_sf"/>
</dbReference>
<keyword evidence="1" id="KW-0805">Transcription regulation</keyword>
<dbReference type="SUPFAM" id="SSF48498">
    <property type="entry name" value="Tetracyclin repressor-like, C-terminal domain"/>
    <property type="match status" value="1"/>
</dbReference>
<keyword evidence="2 4" id="KW-0238">DNA-binding</keyword>
<protein>
    <submittedName>
        <fullName evidence="6">AcrR family transcriptional regulator</fullName>
    </submittedName>
</protein>
<dbReference type="Gene3D" id="1.10.357.10">
    <property type="entry name" value="Tetracycline Repressor, domain 2"/>
    <property type="match status" value="1"/>
</dbReference>
<evidence type="ECO:0000256" key="2">
    <source>
        <dbReference type="ARBA" id="ARBA00023125"/>
    </source>
</evidence>
<gene>
    <name evidence="6" type="ORF">HDF08_000367</name>
</gene>
<sequence length="212" mass="22470">MKKAVSSVRRKPGRPLGFDREAAPHQAMLLFWRHGYEATSVNDLTAAMGITPPSLYTAFGDKKQLFLEALRCYLSGPVTSESIIDEAPTARDAAAGLLQASATGFTGKSTPTGCLLASSAISCSPVAADVQKALAEIRINIEKRLRKKITSDRTMSKLRHTADADALAGHVMAVIQGMSTLARDGATKEKLSAIASTAMLAWPGNSAMSDFS</sequence>
<evidence type="ECO:0000313" key="7">
    <source>
        <dbReference type="Proteomes" id="UP000564385"/>
    </source>
</evidence>
<dbReference type="AlphaFoldDB" id="A0A852V9D0"/>
<evidence type="ECO:0000256" key="4">
    <source>
        <dbReference type="PROSITE-ProRule" id="PRU00335"/>
    </source>
</evidence>
<proteinExistence type="predicted"/>
<dbReference type="Proteomes" id="UP000564385">
    <property type="component" value="Unassembled WGS sequence"/>
</dbReference>
<dbReference type="SUPFAM" id="SSF46689">
    <property type="entry name" value="Homeodomain-like"/>
    <property type="match status" value="1"/>
</dbReference>
<dbReference type="InterPro" id="IPR023772">
    <property type="entry name" value="DNA-bd_HTH_TetR-type_CS"/>
</dbReference>
<evidence type="ECO:0000313" key="6">
    <source>
        <dbReference type="EMBL" id="NYF88300.1"/>
    </source>
</evidence>
<dbReference type="GO" id="GO:0003677">
    <property type="term" value="F:DNA binding"/>
    <property type="evidence" value="ECO:0007669"/>
    <property type="project" value="UniProtKB-UniRule"/>
</dbReference>
<dbReference type="PANTHER" id="PTHR47506">
    <property type="entry name" value="TRANSCRIPTIONAL REGULATORY PROTEIN"/>
    <property type="match status" value="1"/>
</dbReference>
<name>A0A852V9D0_9BACT</name>
<dbReference type="PROSITE" id="PS01081">
    <property type="entry name" value="HTH_TETR_1"/>
    <property type="match status" value="1"/>
</dbReference>
<feature type="domain" description="HTH tetR-type" evidence="5">
    <location>
        <begin position="17"/>
        <end position="77"/>
    </location>
</feature>
<accession>A0A852V9D0</accession>
<dbReference type="EMBL" id="JACCCU010000001">
    <property type="protein sequence ID" value="NYF88300.1"/>
    <property type="molecule type" value="Genomic_DNA"/>
</dbReference>
<dbReference type="Gene3D" id="1.10.10.60">
    <property type="entry name" value="Homeodomain-like"/>
    <property type="match status" value="1"/>
</dbReference>
<evidence type="ECO:0000256" key="3">
    <source>
        <dbReference type="ARBA" id="ARBA00023163"/>
    </source>
</evidence>
<reference evidence="6 7" key="1">
    <citation type="submission" date="2020-07" db="EMBL/GenBank/DDBJ databases">
        <title>Genomic Encyclopedia of Type Strains, Phase IV (KMG-V): Genome sequencing to study the core and pangenomes of soil and plant-associated prokaryotes.</title>
        <authorList>
            <person name="Whitman W."/>
        </authorList>
    </citation>
    <scope>NUCLEOTIDE SEQUENCE [LARGE SCALE GENOMIC DNA]</scope>
    <source>
        <strain evidence="6 7">M8UP22</strain>
    </source>
</reference>
<dbReference type="Pfam" id="PF00440">
    <property type="entry name" value="TetR_N"/>
    <property type="match status" value="1"/>
</dbReference>
<dbReference type="InterPro" id="IPR001647">
    <property type="entry name" value="HTH_TetR"/>
</dbReference>
<dbReference type="InterPro" id="IPR009057">
    <property type="entry name" value="Homeodomain-like_sf"/>
</dbReference>
<organism evidence="6 7">
    <name type="scientific">Tunturiibacter lichenicola</name>
    <dbReference type="NCBI Taxonomy" id="2051959"/>
    <lineage>
        <taxon>Bacteria</taxon>
        <taxon>Pseudomonadati</taxon>
        <taxon>Acidobacteriota</taxon>
        <taxon>Terriglobia</taxon>
        <taxon>Terriglobales</taxon>
        <taxon>Acidobacteriaceae</taxon>
        <taxon>Tunturiibacter</taxon>
    </lineage>
</organism>
<evidence type="ECO:0000256" key="1">
    <source>
        <dbReference type="ARBA" id="ARBA00023015"/>
    </source>
</evidence>
<evidence type="ECO:0000259" key="5">
    <source>
        <dbReference type="PROSITE" id="PS50977"/>
    </source>
</evidence>
<dbReference type="PANTHER" id="PTHR47506:SF1">
    <property type="entry name" value="HTH-TYPE TRANSCRIPTIONAL REGULATOR YJDC"/>
    <property type="match status" value="1"/>
</dbReference>